<evidence type="ECO:0000313" key="2">
    <source>
        <dbReference type="EMBL" id="UPT22769.1"/>
    </source>
</evidence>
<dbReference type="Proteomes" id="UP000832041">
    <property type="component" value="Chromosome"/>
</dbReference>
<evidence type="ECO:0000256" key="1">
    <source>
        <dbReference type="SAM" id="MobiDB-lite"/>
    </source>
</evidence>
<organism evidence="2 3">
    <name type="scientific">Thermobifida alba</name>
    <name type="common">Thermomonospora alba</name>
    <dbReference type="NCBI Taxonomy" id="53522"/>
    <lineage>
        <taxon>Bacteria</taxon>
        <taxon>Bacillati</taxon>
        <taxon>Actinomycetota</taxon>
        <taxon>Actinomycetes</taxon>
        <taxon>Streptosporangiales</taxon>
        <taxon>Nocardiopsidaceae</taxon>
        <taxon>Thermobifida</taxon>
    </lineage>
</organism>
<dbReference type="EMBL" id="CP051627">
    <property type="protein sequence ID" value="UPT22769.1"/>
    <property type="molecule type" value="Genomic_DNA"/>
</dbReference>
<keyword evidence="3" id="KW-1185">Reference proteome</keyword>
<gene>
    <name evidence="2" type="ORF">FOF52_18945</name>
</gene>
<protein>
    <submittedName>
        <fullName evidence="2">Uncharacterized protein</fullName>
    </submittedName>
</protein>
<accession>A0ABY4L5M7</accession>
<feature type="compositionally biased region" description="Basic and acidic residues" evidence="1">
    <location>
        <begin position="39"/>
        <end position="64"/>
    </location>
</feature>
<feature type="region of interest" description="Disordered" evidence="1">
    <location>
        <begin position="1"/>
        <end position="24"/>
    </location>
</feature>
<sequence length="110" mass="12339">MTTTVHPPRPRMRPPRPWIPDDPPETVLPAWMYARREPHFPHRVIRPAEHRAARPGDDRPDRPRPRQPGRPGAHRRPRNGPRALTALATVALLVSTALHGCASLSATCPL</sequence>
<feature type="region of interest" description="Disordered" evidence="1">
    <location>
        <begin position="39"/>
        <end position="82"/>
    </location>
</feature>
<proteinExistence type="predicted"/>
<name>A0ABY4L5M7_THEAE</name>
<dbReference type="RefSeq" id="WP_248591279.1">
    <property type="nucleotide sequence ID" value="NZ_BAABEB010000011.1"/>
</dbReference>
<reference evidence="2 3" key="1">
    <citation type="submission" date="2020-04" db="EMBL/GenBank/DDBJ databases">
        <title>Thermobifida alba genome sequencing and assembly.</title>
        <authorList>
            <person name="Luzics S."/>
            <person name="Horvath B."/>
            <person name="Nagy I."/>
            <person name="Toth A."/>
            <person name="Nagy I."/>
            <person name="Kukolya J."/>
        </authorList>
    </citation>
    <scope>NUCLEOTIDE SEQUENCE [LARGE SCALE GENOMIC DNA]</scope>
    <source>
        <strain evidence="2 3">DSM 43795</strain>
    </source>
</reference>
<evidence type="ECO:0000313" key="3">
    <source>
        <dbReference type="Proteomes" id="UP000832041"/>
    </source>
</evidence>